<comment type="similarity">
    <text evidence="9">Belongs to the GSP H family.</text>
</comment>
<dbReference type="Proteomes" id="UP000623842">
    <property type="component" value="Unassembled WGS sequence"/>
</dbReference>
<dbReference type="EMBL" id="BNCK01000009">
    <property type="protein sequence ID" value="GHG02439.1"/>
    <property type="molecule type" value="Genomic_DNA"/>
</dbReference>
<evidence type="ECO:0000256" key="7">
    <source>
        <dbReference type="ARBA" id="ARBA00022989"/>
    </source>
</evidence>
<keyword evidence="15" id="KW-1185">Reference proteome</keyword>
<evidence type="ECO:0000256" key="2">
    <source>
        <dbReference type="ARBA" id="ARBA00021549"/>
    </source>
</evidence>
<evidence type="ECO:0000256" key="4">
    <source>
        <dbReference type="ARBA" id="ARBA00022481"/>
    </source>
</evidence>
<dbReference type="AlphaFoldDB" id="A0A919EMD8"/>
<dbReference type="InterPro" id="IPR012902">
    <property type="entry name" value="N_methyl_site"/>
</dbReference>
<gene>
    <name evidence="14" type="ORF">GCM10017161_34130</name>
</gene>
<keyword evidence="5" id="KW-0997">Cell inner membrane</keyword>
<feature type="transmembrane region" description="Helical" evidence="12">
    <location>
        <begin position="21"/>
        <end position="45"/>
    </location>
</feature>
<evidence type="ECO:0000256" key="1">
    <source>
        <dbReference type="ARBA" id="ARBA00004377"/>
    </source>
</evidence>
<comment type="caution">
    <text evidence="14">The sequence shown here is derived from an EMBL/GenBank/DDBJ whole genome shotgun (WGS) entry which is preliminary data.</text>
</comment>
<reference evidence="14" key="1">
    <citation type="journal article" date="2014" name="Int. J. Syst. Evol. Microbiol.">
        <title>Complete genome sequence of Corynebacterium casei LMG S-19264T (=DSM 44701T), isolated from a smear-ripened cheese.</title>
        <authorList>
            <consortium name="US DOE Joint Genome Institute (JGI-PGF)"/>
            <person name="Walter F."/>
            <person name="Albersmeier A."/>
            <person name="Kalinowski J."/>
            <person name="Ruckert C."/>
        </authorList>
    </citation>
    <scope>NUCLEOTIDE SEQUENCE</scope>
    <source>
        <strain evidence="14">KCTC 42731</strain>
    </source>
</reference>
<dbReference type="GO" id="GO:0005886">
    <property type="term" value="C:plasma membrane"/>
    <property type="evidence" value="ECO:0007669"/>
    <property type="project" value="UniProtKB-SubCell"/>
</dbReference>
<dbReference type="NCBIfam" id="TIGR02532">
    <property type="entry name" value="IV_pilin_GFxxxE"/>
    <property type="match status" value="1"/>
</dbReference>
<evidence type="ECO:0000256" key="5">
    <source>
        <dbReference type="ARBA" id="ARBA00022519"/>
    </source>
</evidence>
<name>A0A919EMD8_9GAMM</name>
<evidence type="ECO:0000256" key="9">
    <source>
        <dbReference type="ARBA" id="ARBA00025772"/>
    </source>
</evidence>
<dbReference type="Pfam" id="PF12019">
    <property type="entry name" value="GspH"/>
    <property type="match status" value="1"/>
</dbReference>
<dbReference type="GO" id="GO:0015627">
    <property type="term" value="C:type II protein secretion system complex"/>
    <property type="evidence" value="ECO:0007669"/>
    <property type="project" value="InterPro"/>
</dbReference>
<evidence type="ECO:0000256" key="6">
    <source>
        <dbReference type="ARBA" id="ARBA00022692"/>
    </source>
</evidence>
<dbReference type="Pfam" id="PF07963">
    <property type="entry name" value="N_methyl"/>
    <property type="match status" value="1"/>
</dbReference>
<dbReference type="Gene3D" id="3.55.40.10">
    <property type="entry name" value="minor pseudopilin epsh domain"/>
    <property type="match status" value="1"/>
</dbReference>
<feature type="domain" description="General secretion pathway GspH" evidence="13">
    <location>
        <begin position="60"/>
        <end position="173"/>
    </location>
</feature>
<keyword evidence="3" id="KW-1003">Cell membrane</keyword>
<evidence type="ECO:0000256" key="10">
    <source>
        <dbReference type="ARBA" id="ARBA00030775"/>
    </source>
</evidence>
<dbReference type="InterPro" id="IPR045584">
    <property type="entry name" value="Pilin-like"/>
</dbReference>
<accession>A0A919EMD8</accession>
<keyword evidence="4" id="KW-0488">Methylation</keyword>
<proteinExistence type="inferred from homology"/>
<evidence type="ECO:0000256" key="12">
    <source>
        <dbReference type="SAM" id="Phobius"/>
    </source>
</evidence>
<evidence type="ECO:0000313" key="15">
    <source>
        <dbReference type="Proteomes" id="UP000623842"/>
    </source>
</evidence>
<sequence length="198" mass="21501">MGAVVMTRCKQLKLQRQLVKGMTLIEILITLTIIGLASLIALPALSEFTVKTRVDAEVIELQRFLITARNAAINSGKQVTVCPLSNGACTNGWKNQLTIFVNENDNNNYNAANEQIVKIKADISSDDIIKFTGGATLVYSPTGRLIGGNNVAFTYCPKNYNALARGVNIALSGRAYLTQDTDNDGKDEDRNGNELNCT</sequence>
<comment type="subcellular location">
    <subcellularLocation>
        <location evidence="1">Cell inner membrane</location>
        <topology evidence="1">Single-pass membrane protein</topology>
    </subcellularLocation>
</comment>
<dbReference type="PROSITE" id="PS00409">
    <property type="entry name" value="PROKAR_NTER_METHYL"/>
    <property type="match status" value="1"/>
</dbReference>
<keyword evidence="7 12" id="KW-1133">Transmembrane helix</keyword>
<dbReference type="SUPFAM" id="SSF54523">
    <property type="entry name" value="Pili subunits"/>
    <property type="match status" value="1"/>
</dbReference>
<evidence type="ECO:0000256" key="3">
    <source>
        <dbReference type="ARBA" id="ARBA00022475"/>
    </source>
</evidence>
<protein>
    <recommendedName>
        <fullName evidence="2">Type II secretion system protein H</fullName>
    </recommendedName>
    <alternativeName>
        <fullName evidence="10">General secretion pathway protein H</fullName>
    </alternativeName>
</protein>
<evidence type="ECO:0000256" key="8">
    <source>
        <dbReference type="ARBA" id="ARBA00023136"/>
    </source>
</evidence>
<reference evidence="14" key="2">
    <citation type="submission" date="2020-09" db="EMBL/GenBank/DDBJ databases">
        <authorList>
            <person name="Sun Q."/>
            <person name="Kim S."/>
        </authorList>
    </citation>
    <scope>NUCLEOTIDE SEQUENCE</scope>
    <source>
        <strain evidence="14">KCTC 42731</strain>
    </source>
</reference>
<evidence type="ECO:0000256" key="11">
    <source>
        <dbReference type="SAM" id="MobiDB-lite"/>
    </source>
</evidence>
<dbReference type="InterPro" id="IPR022346">
    <property type="entry name" value="T2SS_GspH"/>
</dbReference>
<feature type="region of interest" description="Disordered" evidence="11">
    <location>
        <begin position="178"/>
        <end position="198"/>
    </location>
</feature>
<evidence type="ECO:0000259" key="13">
    <source>
        <dbReference type="Pfam" id="PF12019"/>
    </source>
</evidence>
<organism evidence="14 15">
    <name type="scientific">Thalassotalea marina</name>
    <dbReference type="NCBI Taxonomy" id="1673741"/>
    <lineage>
        <taxon>Bacteria</taxon>
        <taxon>Pseudomonadati</taxon>
        <taxon>Pseudomonadota</taxon>
        <taxon>Gammaproteobacteria</taxon>
        <taxon>Alteromonadales</taxon>
        <taxon>Colwelliaceae</taxon>
        <taxon>Thalassotalea</taxon>
    </lineage>
</organism>
<evidence type="ECO:0000313" key="14">
    <source>
        <dbReference type="EMBL" id="GHG02439.1"/>
    </source>
</evidence>
<keyword evidence="8 12" id="KW-0472">Membrane</keyword>
<keyword evidence="6 12" id="KW-0812">Transmembrane</keyword>
<feature type="compositionally biased region" description="Basic and acidic residues" evidence="11">
    <location>
        <begin position="183"/>
        <end position="192"/>
    </location>
</feature>
<dbReference type="GO" id="GO:0015628">
    <property type="term" value="P:protein secretion by the type II secretion system"/>
    <property type="evidence" value="ECO:0007669"/>
    <property type="project" value="InterPro"/>
</dbReference>